<evidence type="ECO:0000313" key="2">
    <source>
        <dbReference type="EMBL" id="KAF5842373.1"/>
    </source>
</evidence>
<name>A0ABQ7H689_DUNSA</name>
<protein>
    <submittedName>
        <fullName evidence="2">Uncharacterized protein</fullName>
    </submittedName>
</protein>
<feature type="transmembrane region" description="Helical" evidence="1">
    <location>
        <begin position="123"/>
        <end position="146"/>
    </location>
</feature>
<reference evidence="2" key="1">
    <citation type="submission" date="2017-08" db="EMBL/GenBank/DDBJ databases">
        <authorList>
            <person name="Polle J.E."/>
            <person name="Barry K."/>
            <person name="Cushman J."/>
            <person name="Schmutz J."/>
            <person name="Tran D."/>
            <person name="Hathwaick L.T."/>
            <person name="Yim W.C."/>
            <person name="Jenkins J."/>
            <person name="Mckie-Krisberg Z.M."/>
            <person name="Prochnik S."/>
            <person name="Lindquist E."/>
            <person name="Dockter R.B."/>
            <person name="Adam C."/>
            <person name="Molina H."/>
            <person name="Bunkerborg J."/>
            <person name="Jin E."/>
            <person name="Buchheim M."/>
            <person name="Magnuson J."/>
        </authorList>
    </citation>
    <scope>NUCLEOTIDE SEQUENCE</scope>
    <source>
        <strain evidence="2">CCAP 19/18</strain>
    </source>
</reference>
<keyword evidence="1" id="KW-0472">Membrane</keyword>
<organism evidence="2 3">
    <name type="scientific">Dunaliella salina</name>
    <name type="common">Green alga</name>
    <name type="synonym">Protococcus salinus</name>
    <dbReference type="NCBI Taxonomy" id="3046"/>
    <lineage>
        <taxon>Eukaryota</taxon>
        <taxon>Viridiplantae</taxon>
        <taxon>Chlorophyta</taxon>
        <taxon>core chlorophytes</taxon>
        <taxon>Chlorophyceae</taxon>
        <taxon>CS clade</taxon>
        <taxon>Chlamydomonadales</taxon>
        <taxon>Dunaliellaceae</taxon>
        <taxon>Dunaliella</taxon>
    </lineage>
</organism>
<evidence type="ECO:0000313" key="3">
    <source>
        <dbReference type="Proteomes" id="UP000815325"/>
    </source>
</evidence>
<dbReference type="Proteomes" id="UP000815325">
    <property type="component" value="Unassembled WGS sequence"/>
</dbReference>
<feature type="transmembrane region" description="Helical" evidence="1">
    <location>
        <begin position="12"/>
        <end position="29"/>
    </location>
</feature>
<accession>A0ABQ7H689</accession>
<evidence type="ECO:0000256" key="1">
    <source>
        <dbReference type="SAM" id="Phobius"/>
    </source>
</evidence>
<dbReference type="PROSITE" id="PS51257">
    <property type="entry name" value="PROKAR_LIPOPROTEIN"/>
    <property type="match status" value="1"/>
</dbReference>
<comment type="caution">
    <text evidence="2">The sequence shown here is derived from an EMBL/GenBank/DDBJ whole genome shotgun (WGS) entry which is preliminary data.</text>
</comment>
<keyword evidence="1" id="KW-1133">Transmembrane helix</keyword>
<gene>
    <name evidence="2" type="ORF">DUNSADRAFT_7687</name>
</gene>
<feature type="transmembrane region" description="Helical" evidence="1">
    <location>
        <begin position="98"/>
        <end position="117"/>
    </location>
</feature>
<keyword evidence="1" id="KW-0812">Transmembrane</keyword>
<proteinExistence type="predicted"/>
<dbReference type="EMBL" id="MU069463">
    <property type="protein sequence ID" value="KAF5842373.1"/>
    <property type="molecule type" value="Genomic_DNA"/>
</dbReference>
<sequence>MLECKVEGGMVIKLALFLQFVTCGFLFYGCELVGHFDTGDAFRATLGLVLGYVSRPFFKMEALLYPIYNAVLRGVLPDAVFEVPASSREATYSTINSIGITLAAAFLVPQVLLKWSVDDCSLLAAPLTVGWLLFDITYMSSLLLVIQRDAPEE</sequence>
<keyword evidence="3" id="KW-1185">Reference proteome</keyword>